<keyword evidence="1 2" id="KW-0103">Bromodomain</keyword>
<feature type="region of interest" description="Disordered" evidence="3">
    <location>
        <begin position="1"/>
        <end position="285"/>
    </location>
</feature>
<reference evidence="5" key="1">
    <citation type="submission" date="2020-07" db="EMBL/GenBank/DDBJ databases">
        <title>Draft Genome Sequence of a Deep-Sea Yeast, Naganishia (Cryptococcus) liquefaciens strain N6.</title>
        <authorList>
            <person name="Han Y.W."/>
            <person name="Kajitani R."/>
            <person name="Morimoto H."/>
            <person name="Parhat M."/>
            <person name="Tsubouchi H."/>
            <person name="Bakenova O."/>
            <person name="Ogata M."/>
            <person name="Argunhan B."/>
            <person name="Aoki R."/>
            <person name="Kajiwara S."/>
            <person name="Itoh T."/>
            <person name="Iwasaki H."/>
        </authorList>
    </citation>
    <scope>NUCLEOTIDE SEQUENCE</scope>
    <source>
        <strain evidence="5">N6</strain>
    </source>
</reference>
<evidence type="ECO:0000256" key="1">
    <source>
        <dbReference type="ARBA" id="ARBA00023117"/>
    </source>
</evidence>
<dbReference type="PROSITE" id="PS50014">
    <property type="entry name" value="BROMODOMAIN_2"/>
    <property type="match status" value="1"/>
</dbReference>
<dbReference type="PRINTS" id="PR00503">
    <property type="entry name" value="BROMODOMAIN"/>
</dbReference>
<evidence type="ECO:0000259" key="4">
    <source>
        <dbReference type="PROSITE" id="PS50014"/>
    </source>
</evidence>
<gene>
    <name evidence="5" type="ORF">NliqN6_2673</name>
</gene>
<sequence length="401" mass="45439">MRSPPASSPINEQRKSMGERQMTRRSVKEEPNQGAGQRGKKRGRESEGGPPATPAKRPYRKTGNTQSQDELSPAPPDHSASHSKAGDTDAERDEDVADVPRRVMTRRTSTRGKPPTIEEDSEVDDGESERNFRKRSHKDMEQASAKSALQRRSSRFARSTPDKQQSTHTDETVDDEEEGSDRGLNKVYQPRRGGRHAKNQKEAQADSEGDTVEDERGSEKPERNPKSAKKNQEAKKEAQQLPGANRKESGKNEESNDVEMTTPDAPPRFNGRTRSTRATARPTPTVTSIKAFQTMINPLYEEIVAHKNGPLFLAPVRESDAPGYSKIVKQPMDLKKIKAKIRKGEISTIDEFQRDLWLIFCNAMSYNRPNSEVYRMAQEMMTWCEDKLDDYRNLQHHIRKK</sequence>
<feature type="compositionally biased region" description="Basic and acidic residues" evidence="3">
    <location>
        <begin position="214"/>
        <end position="238"/>
    </location>
</feature>
<proteinExistence type="predicted"/>
<dbReference type="AlphaFoldDB" id="A0A8H3TSP5"/>
<feature type="compositionally biased region" description="Acidic residues" evidence="3">
    <location>
        <begin position="117"/>
        <end position="127"/>
    </location>
</feature>
<feature type="compositionally biased region" description="Basic and acidic residues" evidence="3">
    <location>
        <begin position="12"/>
        <end position="31"/>
    </location>
</feature>
<protein>
    <recommendedName>
        <fullName evidence="4">Bromo domain-containing protein</fullName>
    </recommendedName>
</protein>
<name>A0A8H3TSP5_9TREE</name>
<dbReference type="Gene3D" id="1.20.920.10">
    <property type="entry name" value="Bromodomain-like"/>
    <property type="match status" value="1"/>
</dbReference>
<dbReference type="SUPFAM" id="SSF47370">
    <property type="entry name" value="Bromodomain"/>
    <property type="match status" value="1"/>
</dbReference>
<keyword evidence="6" id="KW-1185">Reference proteome</keyword>
<dbReference type="InterPro" id="IPR001487">
    <property type="entry name" value="Bromodomain"/>
</dbReference>
<dbReference type="Pfam" id="PF00439">
    <property type="entry name" value="Bromodomain"/>
    <property type="match status" value="1"/>
</dbReference>
<evidence type="ECO:0000256" key="3">
    <source>
        <dbReference type="SAM" id="MobiDB-lite"/>
    </source>
</evidence>
<dbReference type="CDD" id="cd04369">
    <property type="entry name" value="Bromodomain"/>
    <property type="match status" value="1"/>
</dbReference>
<dbReference type="InterPro" id="IPR036427">
    <property type="entry name" value="Bromodomain-like_sf"/>
</dbReference>
<dbReference type="OrthoDB" id="1742084at2759"/>
<evidence type="ECO:0000313" key="5">
    <source>
        <dbReference type="EMBL" id="GHJ86271.1"/>
    </source>
</evidence>
<evidence type="ECO:0000256" key="2">
    <source>
        <dbReference type="PROSITE-ProRule" id="PRU00035"/>
    </source>
</evidence>
<dbReference type="PANTHER" id="PTHR15398">
    <property type="entry name" value="BROMODOMAIN-CONTAINING PROTEIN 8"/>
    <property type="match status" value="1"/>
</dbReference>
<feature type="compositionally biased region" description="Basic and acidic residues" evidence="3">
    <location>
        <begin position="245"/>
        <end position="254"/>
    </location>
</feature>
<evidence type="ECO:0000313" key="6">
    <source>
        <dbReference type="Proteomes" id="UP000620104"/>
    </source>
</evidence>
<dbReference type="PANTHER" id="PTHR15398:SF4">
    <property type="entry name" value="BROMODOMAIN-CONTAINING PROTEIN 8 ISOFORM X1"/>
    <property type="match status" value="1"/>
</dbReference>
<comment type="caution">
    <text evidence="5">The sequence shown here is derived from an EMBL/GenBank/DDBJ whole genome shotgun (WGS) entry which is preliminary data.</text>
</comment>
<dbReference type="EMBL" id="BLZA01000017">
    <property type="protein sequence ID" value="GHJ86271.1"/>
    <property type="molecule type" value="Genomic_DNA"/>
</dbReference>
<dbReference type="GO" id="GO:0006325">
    <property type="term" value="P:chromatin organization"/>
    <property type="evidence" value="ECO:0007669"/>
    <property type="project" value="UniProtKB-ARBA"/>
</dbReference>
<feature type="domain" description="Bromo" evidence="4">
    <location>
        <begin position="304"/>
        <end position="374"/>
    </location>
</feature>
<dbReference type="GO" id="GO:0035267">
    <property type="term" value="C:NuA4 histone acetyltransferase complex"/>
    <property type="evidence" value="ECO:0007669"/>
    <property type="project" value="TreeGrafter"/>
</dbReference>
<feature type="compositionally biased region" description="Low complexity" evidence="3">
    <location>
        <begin position="272"/>
        <end position="285"/>
    </location>
</feature>
<organism evidence="5 6">
    <name type="scientific">Naganishia liquefaciens</name>
    <dbReference type="NCBI Taxonomy" id="104408"/>
    <lineage>
        <taxon>Eukaryota</taxon>
        <taxon>Fungi</taxon>
        <taxon>Dikarya</taxon>
        <taxon>Basidiomycota</taxon>
        <taxon>Agaricomycotina</taxon>
        <taxon>Tremellomycetes</taxon>
        <taxon>Filobasidiales</taxon>
        <taxon>Filobasidiaceae</taxon>
        <taxon>Naganishia</taxon>
    </lineage>
</organism>
<dbReference type="Proteomes" id="UP000620104">
    <property type="component" value="Unassembled WGS sequence"/>
</dbReference>
<dbReference type="SMART" id="SM00297">
    <property type="entry name" value="BROMO"/>
    <property type="match status" value="1"/>
</dbReference>
<accession>A0A8H3TSP5</accession>